<sequence length="241" mass="28498">MKNTALIVEPRVLEKTVDILNHFVDKLGDNWEYIFYCGINTKQHWEKTGLYKIYELRELDVDNFSSPNFYSDFLKSREIWESLSGEFVLTFQLDTWILGGNEYNIDYFIKLNKSYIGGNMNYNWVELLRDNIYFNHRNFNGGLSLRKRLDMLKIIETFPPKKTEEGLSSCIIETHPEDVYFTTGCYFLGFPLGDDETCSRFAIHSIFKDSFFGIHQPHDKIKDSLNQLFPELKYKNPHLHL</sequence>
<dbReference type="InterPro" id="IPR043729">
    <property type="entry name" value="DUF5672"/>
</dbReference>
<reference evidence="2" key="1">
    <citation type="journal article" date="2020" name="Nature">
        <title>Giant virus diversity and host interactions through global metagenomics.</title>
        <authorList>
            <person name="Schulz F."/>
            <person name="Roux S."/>
            <person name="Paez-Espino D."/>
            <person name="Jungbluth S."/>
            <person name="Walsh D.A."/>
            <person name="Denef V.J."/>
            <person name="McMahon K.D."/>
            <person name="Konstantinidis K.T."/>
            <person name="Eloe-Fadrosh E.A."/>
            <person name="Kyrpides N.C."/>
            <person name="Woyke T."/>
        </authorList>
    </citation>
    <scope>NUCLEOTIDE SEQUENCE</scope>
    <source>
        <strain evidence="2">GVMAG-M-3300023174-49</strain>
    </source>
</reference>
<evidence type="ECO:0000259" key="1">
    <source>
        <dbReference type="Pfam" id="PF18922"/>
    </source>
</evidence>
<evidence type="ECO:0000313" key="2">
    <source>
        <dbReference type="EMBL" id="QHT18941.1"/>
    </source>
</evidence>
<name>A0A6C0DRA9_9ZZZZ</name>
<protein>
    <recommendedName>
        <fullName evidence="1">DUF5672 domain-containing protein</fullName>
    </recommendedName>
</protein>
<feature type="domain" description="DUF5672" evidence="1">
    <location>
        <begin position="55"/>
        <end position="210"/>
    </location>
</feature>
<accession>A0A6C0DRA9</accession>
<dbReference type="Pfam" id="PF18922">
    <property type="entry name" value="DUF5672"/>
    <property type="match status" value="1"/>
</dbReference>
<dbReference type="EMBL" id="MN739660">
    <property type="protein sequence ID" value="QHT18941.1"/>
    <property type="molecule type" value="Genomic_DNA"/>
</dbReference>
<organism evidence="2">
    <name type="scientific">viral metagenome</name>
    <dbReference type="NCBI Taxonomy" id="1070528"/>
    <lineage>
        <taxon>unclassified sequences</taxon>
        <taxon>metagenomes</taxon>
        <taxon>organismal metagenomes</taxon>
    </lineage>
</organism>
<proteinExistence type="predicted"/>
<dbReference type="AlphaFoldDB" id="A0A6C0DRA9"/>